<comment type="caution">
    <text evidence="2">The sequence shown here is derived from an EMBL/GenBank/DDBJ whole genome shotgun (WGS) entry which is preliminary data.</text>
</comment>
<organism evidence="2">
    <name type="scientific">bioreactor metagenome</name>
    <dbReference type="NCBI Taxonomy" id="1076179"/>
    <lineage>
        <taxon>unclassified sequences</taxon>
        <taxon>metagenomes</taxon>
        <taxon>ecological metagenomes</taxon>
    </lineage>
</organism>
<evidence type="ECO:0000313" key="2">
    <source>
        <dbReference type="EMBL" id="MPN28016.1"/>
    </source>
</evidence>
<dbReference type="SUPFAM" id="SSF55136">
    <property type="entry name" value="Probable bacterial effector-binding domain"/>
    <property type="match status" value="1"/>
</dbReference>
<accession>A0A645GPA4</accession>
<protein>
    <recommendedName>
        <fullName evidence="1">AraC effector-binding domain-containing protein</fullName>
    </recommendedName>
</protein>
<evidence type="ECO:0000259" key="1">
    <source>
        <dbReference type="SMART" id="SM00871"/>
    </source>
</evidence>
<dbReference type="InterPro" id="IPR010499">
    <property type="entry name" value="AraC_E-bd"/>
</dbReference>
<gene>
    <name evidence="2" type="ORF">SDC9_175450</name>
</gene>
<dbReference type="EMBL" id="VSSQ01078124">
    <property type="protein sequence ID" value="MPN28016.1"/>
    <property type="molecule type" value="Genomic_DNA"/>
</dbReference>
<dbReference type="InterPro" id="IPR011256">
    <property type="entry name" value="Reg_factor_effector_dom_sf"/>
</dbReference>
<dbReference type="Pfam" id="PF06445">
    <property type="entry name" value="GyrI-like"/>
    <property type="match status" value="1"/>
</dbReference>
<sequence>MASVRDILPAYAEEGRLWNTLMQETADQSLQPADGGYSLAVYHDKEYKDSDVDVEIQMVIKGQYTDTQHVVFKTEPAVQFASATYKGGYDQLTTVNHAVANWVKDNGYQFDGPMFCIYHVSKAETDDPNELVTEVCFPVKKP</sequence>
<dbReference type="InterPro" id="IPR029442">
    <property type="entry name" value="GyrI-like"/>
</dbReference>
<feature type="domain" description="AraC effector-binding" evidence="1">
    <location>
        <begin position="1"/>
        <end position="140"/>
    </location>
</feature>
<dbReference type="Gene3D" id="3.20.80.10">
    <property type="entry name" value="Regulatory factor, effector binding domain"/>
    <property type="match status" value="1"/>
</dbReference>
<proteinExistence type="predicted"/>
<reference evidence="2" key="1">
    <citation type="submission" date="2019-08" db="EMBL/GenBank/DDBJ databases">
        <authorList>
            <person name="Kucharzyk K."/>
            <person name="Murdoch R.W."/>
            <person name="Higgins S."/>
            <person name="Loffler F."/>
        </authorList>
    </citation>
    <scope>NUCLEOTIDE SEQUENCE</scope>
</reference>
<name>A0A645GPA4_9ZZZZ</name>
<dbReference type="AlphaFoldDB" id="A0A645GPA4"/>
<dbReference type="SMART" id="SM00871">
    <property type="entry name" value="AraC_E_bind"/>
    <property type="match status" value="1"/>
</dbReference>